<feature type="compositionally biased region" description="Low complexity" evidence="3">
    <location>
        <begin position="34"/>
        <end position="59"/>
    </location>
</feature>
<feature type="region of interest" description="Disordered" evidence="3">
    <location>
        <begin position="681"/>
        <end position="817"/>
    </location>
</feature>
<dbReference type="PANTHER" id="PTHR14490:SF5">
    <property type="entry name" value="PROTEIN KRI1 HOMOLOG"/>
    <property type="match status" value="1"/>
</dbReference>
<feature type="region of interest" description="Disordered" evidence="3">
    <location>
        <begin position="33"/>
        <end position="68"/>
    </location>
</feature>
<feature type="compositionally biased region" description="Gly residues" evidence="3">
    <location>
        <begin position="878"/>
        <end position="890"/>
    </location>
</feature>
<keyword evidence="5" id="KW-1185">Reference proteome</keyword>
<feature type="domain" description="Kri1-like C-terminal" evidence="4">
    <location>
        <begin position="557"/>
        <end position="640"/>
    </location>
</feature>
<feature type="compositionally biased region" description="Acidic residues" evidence="3">
    <location>
        <begin position="332"/>
        <end position="341"/>
    </location>
</feature>
<dbReference type="GO" id="GO:0000447">
    <property type="term" value="P:endonucleolytic cleavage in ITS1 to separate SSU-rRNA from 5.8S rRNA and LSU-rRNA from tricistronic rRNA transcript (SSU-rRNA, 5.8S rRNA, LSU-rRNA)"/>
    <property type="evidence" value="ECO:0007669"/>
    <property type="project" value="TreeGrafter"/>
</dbReference>
<evidence type="ECO:0000256" key="2">
    <source>
        <dbReference type="ARBA" id="ARBA00017294"/>
    </source>
</evidence>
<feature type="compositionally biased region" description="Low complexity" evidence="3">
    <location>
        <begin position="273"/>
        <end position="288"/>
    </location>
</feature>
<organism evidence="5 6">
    <name type="scientific">Macrostomum lignano</name>
    <dbReference type="NCBI Taxonomy" id="282301"/>
    <lineage>
        <taxon>Eukaryota</taxon>
        <taxon>Metazoa</taxon>
        <taxon>Spiralia</taxon>
        <taxon>Lophotrochozoa</taxon>
        <taxon>Platyhelminthes</taxon>
        <taxon>Rhabditophora</taxon>
        <taxon>Macrostomorpha</taxon>
        <taxon>Macrostomida</taxon>
        <taxon>Macrostomidae</taxon>
        <taxon>Macrostomum</taxon>
    </lineage>
</organism>
<feature type="compositionally biased region" description="Acidic residues" evidence="3">
    <location>
        <begin position="380"/>
        <end position="396"/>
    </location>
</feature>
<feature type="compositionally biased region" description="Low complexity" evidence="3">
    <location>
        <begin position="852"/>
        <end position="874"/>
    </location>
</feature>
<accession>A0A1I8IQ00</accession>
<feature type="compositionally biased region" description="Basic and acidic residues" evidence="3">
    <location>
        <begin position="149"/>
        <end position="166"/>
    </location>
</feature>
<feature type="compositionally biased region" description="Acidic residues" evidence="3">
    <location>
        <begin position="536"/>
        <end position="550"/>
    </location>
</feature>
<evidence type="ECO:0000313" key="5">
    <source>
        <dbReference type="Proteomes" id="UP000095280"/>
    </source>
</evidence>
<feature type="compositionally biased region" description="Basic and acidic residues" evidence="3">
    <location>
        <begin position="300"/>
        <end position="312"/>
    </location>
</feature>
<dbReference type="Pfam" id="PF12936">
    <property type="entry name" value="Kri1_C"/>
    <property type="match status" value="1"/>
</dbReference>
<proteinExistence type="inferred from homology"/>
<feature type="region of interest" description="Disordered" evidence="3">
    <location>
        <begin position="89"/>
        <end position="119"/>
    </location>
</feature>
<dbReference type="InterPro" id="IPR024626">
    <property type="entry name" value="Kri1-like_C"/>
</dbReference>
<feature type="compositionally biased region" description="Polar residues" evidence="3">
    <location>
        <begin position="1071"/>
        <end position="1085"/>
    </location>
</feature>
<comment type="similarity">
    <text evidence="1">Belongs to the KRI1 family.</text>
</comment>
<feature type="region of interest" description="Disordered" evidence="3">
    <location>
        <begin position="268"/>
        <end position="446"/>
    </location>
</feature>
<dbReference type="InterPro" id="IPR018034">
    <property type="entry name" value="Kri1"/>
</dbReference>
<evidence type="ECO:0000256" key="1">
    <source>
        <dbReference type="ARBA" id="ARBA00007473"/>
    </source>
</evidence>
<feature type="compositionally biased region" description="Basic residues" evidence="3">
    <location>
        <begin position="752"/>
        <end position="762"/>
    </location>
</feature>
<feature type="region of interest" description="Disordered" evidence="3">
    <location>
        <begin position="838"/>
        <end position="901"/>
    </location>
</feature>
<dbReference type="Pfam" id="PF05178">
    <property type="entry name" value="Kri1"/>
    <property type="match status" value="1"/>
</dbReference>
<feature type="compositionally biased region" description="Low complexity" evidence="3">
    <location>
        <begin position="727"/>
        <end position="751"/>
    </location>
</feature>
<dbReference type="Proteomes" id="UP000095280">
    <property type="component" value="Unplaced"/>
</dbReference>
<reference evidence="6" key="1">
    <citation type="submission" date="2016-11" db="UniProtKB">
        <authorList>
            <consortium name="WormBaseParasite"/>
        </authorList>
    </citation>
    <scope>IDENTIFICATION</scope>
</reference>
<dbReference type="GO" id="GO:0005730">
    <property type="term" value="C:nucleolus"/>
    <property type="evidence" value="ECO:0007669"/>
    <property type="project" value="TreeGrafter"/>
</dbReference>
<evidence type="ECO:0000256" key="3">
    <source>
        <dbReference type="SAM" id="MobiDB-lite"/>
    </source>
</evidence>
<dbReference type="AlphaFoldDB" id="A0A1I8IQ00"/>
<feature type="compositionally biased region" description="Basic and acidic residues" evidence="3">
    <location>
        <begin position="422"/>
        <end position="446"/>
    </location>
</feature>
<name>A0A1I8IQ00_9PLAT</name>
<evidence type="ECO:0000313" key="6">
    <source>
        <dbReference type="WBParaSite" id="maker-uti_cns_0014910-snap-gene-0.2-mRNA-1"/>
    </source>
</evidence>
<feature type="region of interest" description="Disordered" evidence="3">
    <location>
        <begin position="1052"/>
        <end position="1101"/>
    </location>
</feature>
<feature type="region of interest" description="Disordered" evidence="3">
    <location>
        <begin position="525"/>
        <end position="552"/>
    </location>
</feature>
<dbReference type="WBParaSite" id="maker-uti_cns_0014910-snap-gene-0.2-mRNA-1">
    <property type="protein sequence ID" value="maker-uti_cns_0014910-snap-gene-0.2-mRNA-1"/>
    <property type="gene ID" value="maker-uti_cns_0014910-snap-gene-0.2"/>
</dbReference>
<feature type="compositionally biased region" description="Basic residues" evidence="3">
    <location>
        <begin position="685"/>
        <end position="695"/>
    </location>
</feature>
<dbReference type="PANTHER" id="PTHR14490">
    <property type="entry name" value="ZINC FINGER, ZZ TYPE"/>
    <property type="match status" value="1"/>
</dbReference>
<protein>
    <recommendedName>
        <fullName evidence="2">Protein KRI1 homolog</fullName>
    </recommendedName>
</protein>
<feature type="compositionally biased region" description="Acidic residues" evidence="3">
    <location>
        <begin position="94"/>
        <end position="112"/>
    </location>
</feature>
<sequence length="1220" mass="133667">MLKINKKFAKKYDEYRRKEELQKFKDKYGDVKLSQAKSATEAADASESSESSESSSDSEPQGWTPGTETGFLRVYAALQSGDSRLYDPKVNWFQEDEEASDEAEDAGSDEAEKEEKHKPMYYNEFHRKFLLEGAYKTGEDSATAAAPDAEVRENLREAERIRDSLAKAHANYSKAKANGKDGSEEEDEEDFLVKRRPGDQQANGEGDGDDPMLRLHRFVAEPSDSGDGLEPECKADLAQLKRHWTDDSKLTEAERYLRDFITKEFWRRRRQRQQQPAEAPSESNSEAALSEDEAFLTKQSEFESRWNGRTDERDPEFESGFQRTFASGDGQLDGDSDDDELFVAKKACPATAQELELDEQTAELLRLEERRGRKPPQPAGEDEEAERLPDDDDEAAGGEAGEAGIRSYPRRIGDSLRQSTADADRSRRRAELRERRRADRLTRRREFDAAARMKAAELERRLERLRRNAGIGDVAKDCEGEDEAGRDRLADTLGGDFLDEDFDPVEHDRRMASLFGEDFYGEAHGDEKAAKKPQFSEDEDEGEGETGESVEELRRRLQDEADRLGAEDLIRAGPGEADLPCRFNYRQVEPNDFGLSAVEILLADDRELNSWCSVRKASQYREREADWRDRRRFRSARAQERKTQLMPGMMKRLEAAAAYPDARAWAAAAAAGLDLAGEPAGAAVQKKRRRKKRKQQQQQQAKEETGEDAEQQPRSRKKRRLLSQPEQQVAAAGSQAAESATTSQKQKTVQQKIKKHQKQKKKPGSDGRLQISEQRLAELGIDPRQFRRMQKQKKASASTPPPAGLFTSRGPPPASAACLTSTWQAGLLLPWQRNVNRSARRTGRSRPASWQARRSTATSSVSRSSPVAAGAAPVEGQADGGVAGRAGEGQPGQTSQGPHRPHQVGAALVRLGDAQAADQQAAPGHLEGAAPLSLDHRVGEQQLAGNLGSRPRPGKLVLAKPAPRQAGPQAVGAEQQLAAGQLQPELRPLVPGNRGQHALGTPAVVHPAQLGQQAGQGRRRSLRPFDASAEVLPPGDAVECGADAQDVGADFVAPIAPGDDAGGAQAGEPTPGQQAANSLRGQGSNPGLLKREHGPGVPHEQLADSVANPVLGVQLQAGQDAASRISGRHAGRRVRPDRWRVAQLVALQEVGVRQPQGEAGSPHSGALQQVQVAGLVLHQPAIEAARLLGAVGLQAANVVRPHARQPLHQSLDALLEQQPS</sequence>
<dbReference type="GO" id="GO:0030686">
    <property type="term" value="C:90S preribosome"/>
    <property type="evidence" value="ECO:0007669"/>
    <property type="project" value="TreeGrafter"/>
</dbReference>
<evidence type="ECO:0000259" key="4">
    <source>
        <dbReference type="Pfam" id="PF12936"/>
    </source>
</evidence>
<feature type="region of interest" description="Disordered" evidence="3">
    <location>
        <begin position="139"/>
        <end position="233"/>
    </location>
</feature>